<comment type="similarity">
    <text evidence="1">Belongs to the sigma-70 factor family. ECF subfamily.</text>
</comment>
<evidence type="ECO:0000256" key="2">
    <source>
        <dbReference type="ARBA" id="ARBA00023015"/>
    </source>
</evidence>
<gene>
    <name evidence="7" type="ORF">SAMN04489834_2276</name>
</gene>
<dbReference type="PANTHER" id="PTHR43133">
    <property type="entry name" value="RNA POLYMERASE ECF-TYPE SIGMA FACTO"/>
    <property type="match status" value="1"/>
</dbReference>
<dbReference type="PANTHER" id="PTHR43133:SF25">
    <property type="entry name" value="RNA POLYMERASE SIGMA FACTOR RFAY-RELATED"/>
    <property type="match status" value="1"/>
</dbReference>
<evidence type="ECO:0000259" key="6">
    <source>
        <dbReference type="Pfam" id="PF08281"/>
    </source>
</evidence>
<keyword evidence="8" id="KW-1185">Reference proteome</keyword>
<evidence type="ECO:0000313" key="7">
    <source>
        <dbReference type="EMBL" id="SDS84718.1"/>
    </source>
</evidence>
<dbReference type="GO" id="GO:0016987">
    <property type="term" value="F:sigma factor activity"/>
    <property type="evidence" value="ECO:0007669"/>
    <property type="project" value="UniProtKB-KW"/>
</dbReference>
<evidence type="ECO:0000256" key="4">
    <source>
        <dbReference type="ARBA" id="ARBA00023163"/>
    </source>
</evidence>
<keyword evidence="2" id="KW-0805">Transcription regulation</keyword>
<dbReference type="STRING" id="412690.SAMN04489834_2276"/>
<dbReference type="InterPro" id="IPR013324">
    <property type="entry name" value="RNA_pol_sigma_r3/r4-like"/>
</dbReference>
<dbReference type="GO" id="GO:0006352">
    <property type="term" value="P:DNA-templated transcription initiation"/>
    <property type="evidence" value="ECO:0007669"/>
    <property type="project" value="InterPro"/>
</dbReference>
<dbReference type="Gene3D" id="1.10.1740.10">
    <property type="match status" value="1"/>
</dbReference>
<dbReference type="InterPro" id="IPR013325">
    <property type="entry name" value="RNA_pol_sigma_r2"/>
</dbReference>
<dbReference type="AlphaFoldDB" id="A0A1H1VIM0"/>
<dbReference type="Proteomes" id="UP000181956">
    <property type="component" value="Chromosome I"/>
</dbReference>
<proteinExistence type="inferred from homology"/>
<dbReference type="SUPFAM" id="SSF88946">
    <property type="entry name" value="Sigma2 domain of RNA polymerase sigma factors"/>
    <property type="match status" value="1"/>
</dbReference>
<feature type="domain" description="RNA polymerase sigma-70 region 2" evidence="5">
    <location>
        <begin position="26"/>
        <end position="93"/>
    </location>
</feature>
<name>A0A1H1VIM0_9MICO</name>
<dbReference type="InterPro" id="IPR036388">
    <property type="entry name" value="WH-like_DNA-bd_sf"/>
</dbReference>
<dbReference type="EMBL" id="LT629742">
    <property type="protein sequence ID" value="SDS84718.1"/>
    <property type="molecule type" value="Genomic_DNA"/>
</dbReference>
<evidence type="ECO:0000313" key="8">
    <source>
        <dbReference type="Proteomes" id="UP000181956"/>
    </source>
</evidence>
<dbReference type="InterPro" id="IPR014284">
    <property type="entry name" value="RNA_pol_sigma-70_dom"/>
</dbReference>
<keyword evidence="4" id="KW-0804">Transcription</keyword>
<accession>A0A1H1VIM0</accession>
<dbReference type="GO" id="GO:0003677">
    <property type="term" value="F:DNA binding"/>
    <property type="evidence" value="ECO:0007669"/>
    <property type="project" value="InterPro"/>
</dbReference>
<dbReference type="InterPro" id="IPR039425">
    <property type="entry name" value="RNA_pol_sigma-70-like"/>
</dbReference>
<protein>
    <submittedName>
        <fullName evidence="7">RNA polymerase sigma-70 factor, ECF subfamily</fullName>
    </submittedName>
</protein>
<evidence type="ECO:0000256" key="1">
    <source>
        <dbReference type="ARBA" id="ARBA00010641"/>
    </source>
</evidence>
<evidence type="ECO:0000256" key="3">
    <source>
        <dbReference type="ARBA" id="ARBA00023082"/>
    </source>
</evidence>
<dbReference type="InterPro" id="IPR007627">
    <property type="entry name" value="RNA_pol_sigma70_r2"/>
</dbReference>
<dbReference type="Pfam" id="PF04542">
    <property type="entry name" value="Sigma70_r2"/>
    <property type="match status" value="1"/>
</dbReference>
<dbReference type="InterPro" id="IPR013249">
    <property type="entry name" value="RNA_pol_sigma70_r4_t2"/>
</dbReference>
<dbReference type="Pfam" id="PF08281">
    <property type="entry name" value="Sigma70_r4_2"/>
    <property type="match status" value="1"/>
</dbReference>
<dbReference type="Gene3D" id="1.10.10.10">
    <property type="entry name" value="Winged helix-like DNA-binding domain superfamily/Winged helix DNA-binding domain"/>
    <property type="match status" value="1"/>
</dbReference>
<dbReference type="NCBIfam" id="TIGR02937">
    <property type="entry name" value="sigma70-ECF"/>
    <property type="match status" value="1"/>
</dbReference>
<dbReference type="CDD" id="cd06171">
    <property type="entry name" value="Sigma70_r4"/>
    <property type="match status" value="1"/>
</dbReference>
<reference evidence="8" key="1">
    <citation type="submission" date="2016-10" db="EMBL/GenBank/DDBJ databases">
        <authorList>
            <person name="Varghese N."/>
            <person name="Submissions S."/>
        </authorList>
    </citation>
    <scope>NUCLEOTIDE SEQUENCE [LARGE SCALE GENOMIC DNA]</scope>
    <source>
        <strain evidence="8">DSM 21772</strain>
    </source>
</reference>
<feature type="domain" description="RNA polymerase sigma factor 70 region 4 type 2" evidence="6">
    <location>
        <begin position="126"/>
        <end position="177"/>
    </location>
</feature>
<evidence type="ECO:0000259" key="5">
    <source>
        <dbReference type="Pfam" id="PF04542"/>
    </source>
</evidence>
<organism evidence="7 8">
    <name type="scientific">Microterricola viridarii</name>
    <dbReference type="NCBI Taxonomy" id="412690"/>
    <lineage>
        <taxon>Bacteria</taxon>
        <taxon>Bacillati</taxon>
        <taxon>Actinomycetota</taxon>
        <taxon>Actinomycetes</taxon>
        <taxon>Micrococcales</taxon>
        <taxon>Microbacteriaceae</taxon>
        <taxon>Microterricola</taxon>
    </lineage>
</organism>
<dbReference type="SUPFAM" id="SSF88659">
    <property type="entry name" value="Sigma3 and sigma4 domains of RNA polymerase sigma factors"/>
    <property type="match status" value="1"/>
</dbReference>
<dbReference type="RefSeq" id="WP_231919125.1">
    <property type="nucleotide sequence ID" value="NZ_LT629742.1"/>
</dbReference>
<keyword evidence="3" id="KW-0731">Sigma factor</keyword>
<sequence>MEERDSDAALWLEAVSGTERAFAVIFDRHRARVFRAAYRRVGNVADAEDAVAIVFLEAWRLRKKVRIVDGSLLPWLLTVTTNVTRNLTRAQRRYRRLIGNLPPSPSAEDAAPQIDARIDLHMRGNRLAQALRKLAPADRAVVDLCLVEELPIAAAAAVLGIPAGTVKSRLHRARGQLRTELTDVDTSVADGEITRGGAHREHL</sequence>